<name>A0A178EPK4_TRIRU</name>
<dbReference type="PANTHER" id="PTHR47843:SF7">
    <property type="entry name" value="BTB DOMAIN-CONTAINING PROTEIN"/>
    <property type="match status" value="1"/>
</dbReference>
<dbReference type="Proteomes" id="UP000243015">
    <property type="component" value="Unassembled WGS sequence"/>
</dbReference>
<comment type="caution">
    <text evidence="2">The sequence shown here is derived from an EMBL/GenBank/DDBJ whole genome shotgun (WGS) entry which is preliminary data.</text>
</comment>
<accession>A0A178EPK4</accession>
<dbReference type="VEuPathDB" id="FungiDB:TERG_03103"/>
<dbReference type="AlphaFoldDB" id="A0A178EPK4"/>
<dbReference type="PANTHER" id="PTHR47843">
    <property type="entry name" value="BTB DOMAIN-CONTAINING PROTEIN-RELATED"/>
    <property type="match status" value="1"/>
</dbReference>
<dbReference type="Gene3D" id="3.30.710.10">
    <property type="entry name" value="Potassium Channel Kv1.1, Chain A"/>
    <property type="match status" value="1"/>
</dbReference>
<gene>
    <name evidence="2" type="ORF">A7C99_6552</name>
</gene>
<protein>
    <recommendedName>
        <fullName evidence="1">BTB domain-containing protein</fullName>
    </recommendedName>
</protein>
<dbReference type="SUPFAM" id="SSF54695">
    <property type="entry name" value="POZ domain"/>
    <property type="match status" value="1"/>
</dbReference>
<evidence type="ECO:0000259" key="1">
    <source>
        <dbReference type="PROSITE" id="PS50097"/>
    </source>
</evidence>
<dbReference type="InterPro" id="IPR011333">
    <property type="entry name" value="SKP1/BTB/POZ_sf"/>
</dbReference>
<dbReference type="EMBL" id="LHPM01000019">
    <property type="protein sequence ID" value="OAL61981.1"/>
    <property type="molecule type" value="Genomic_DNA"/>
</dbReference>
<sequence>MVFVLDAFGLPDTPREARLLSTGLCMIQRQTTPKIPAHRTLTASFRDKIGAAVAISALISETFAKIPGPLRRLEGQIQGRRTERPIQANVYSESERHHMTGRNRYQLRFVIVVVSSSLLLFAPRFAGPVKIPHRDSTCVSSHAQSLFQDLRSFADVLAFSFTGASQGHGRGRLFLDTAFQGSHATSSLGFPLTAMFKRSFSSKDRAGKSVKPAKKTYRENLRTKLQESLDNPPIGSPIITLVVGRESRLFAAHEDILSISPFFSSAIREQASDGGMKQIALPDEEPEILSCVLEFLYKGDYYPRLMHNKRRNSWVLEDAQDLSKTGGRGSCEATIFYSGVNDYLLRDTVIYCAAEKYGLDELKRLSLRKQGLQAGIPVDIILRSARYTYDHTPDSESRLRAHFLALIIRSRKTFKRSGTMQMEMESGGKLFFDLFVAMCNHIDDVVELSLLTYEQTATADLLKSFENGL</sequence>
<evidence type="ECO:0000313" key="3">
    <source>
        <dbReference type="Proteomes" id="UP000243015"/>
    </source>
</evidence>
<dbReference type="PROSITE" id="PS50097">
    <property type="entry name" value="BTB"/>
    <property type="match status" value="1"/>
</dbReference>
<proteinExistence type="predicted"/>
<organism evidence="2 3">
    <name type="scientific">Trichophyton rubrum</name>
    <name type="common">Athlete's foot fungus</name>
    <name type="synonym">Epidermophyton rubrum</name>
    <dbReference type="NCBI Taxonomy" id="5551"/>
    <lineage>
        <taxon>Eukaryota</taxon>
        <taxon>Fungi</taxon>
        <taxon>Dikarya</taxon>
        <taxon>Ascomycota</taxon>
        <taxon>Pezizomycotina</taxon>
        <taxon>Eurotiomycetes</taxon>
        <taxon>Eurotiomycetidae</taxon>
        <taxon>Onygenales</taxon>
        <taxon>Arthrodermataceae</taxon>
        <taxon>Trichophyton</taxon>
    </lineage>
</organism>
<dbReference type="CDD" id="cd18186">
    <property type="entry name" value="BTB_POZ_ZBTB_KLHL-like"/>
    <property type="match status" value="1"/>
</dbReference>
<feature type="domain" description="BTB" evidence="1">
    <location>
        <begin position="239"/>
        <end position="300"/>
    </location>
</feature>
<dbReference type="InterPro" id="IPR000210">
    <property type="entry name" value="BTB/POZ_dom"/>
</dbReference>
<evidence type="ECO:0000313" key="2">
    <source>
        <dbReference type="EMBL" id="OAL61981.1"/>
    </source>
</evidence>
<reference evidence="2 3" key="1">
    <citation type="submission" date="2016-05" db="EMBL/GenBank/DDBJ databases">
        <title>Genome sequencing of Trichophyton rubrum CMCC(F)T1i isolated from hair.</title>
        <authorList>
            <person name="Zhan P."/>
            <person name="Tao Y."/>
            <person name="Liu W."/>
        </authorList>
    </citation>
    <scope>NUCLEOTIDE SEQUENCE [LARGE SCALE GENOMIC DNA]</scope>
    <source>
        <strain evidence="3">CMCC(F)T1i</strain>
    </source>
</reference>
<dbReference type="Pfam" id="PF00651">
    <property type="entry name" value="BTB"/>
    <property type="match status" value="1"/>
</dbReference>